<reference evidence="4 5" key="1">
    <citation type="submission" date="2020-10" db="EMBL/GenBank/DDBJ databases">
        <title>Genome sequencing of Massilia sp. LPB0304.</title>
        <authorList>
            <person name="Kim J."/>
        </authorList>
    </citation>
    <scope>NUCLEOTIDE SEQUENCE [LARGE SCALE GENOMIC DNA]</scope>
    <source>
        <strain evidence="4 5">LPB0304</strain>
    </source>
</reference>
<organism evidence="4 5">
    <name type="scientific">Massilia litorea</name>
    <dbReference type="NCBI Taxonomy" id="2769491"/>
    <lineage>
        <taxon>Bacteria</taxon>
        <taxon>Pseudomonadati</taxon>
        <taxon>Pseudomonadota</taxon>
        <taxon>Betaproteobacteria</taxon>
        <taxon>Burkholderiales</taxon>
        <taxon>Oxalobacteraceae</taxon>
        <taxon>Telluria group</taxon>
        <taxon>Massilia</taxon>
    </lineage>
</organism>
<dbReference type="SUPFAM" id="SSF56300">
    <property type="entry name" value="Metallo-dependent phosphatases"/>
    <property type="match status" value="1"/>
</dbReference>
<dbReference type="Proteomes" id="UP000593875">
    <property type="component" value="Chromosome"/>
</dbReference>
<comment type="similarity">
    <text evidence="1 2">Belongs to the metallophosphoesterase superfamily. YfcE family.</text>
</comment>
<dbReference type="PANTHER" id="PTHR11124">
    <property type="entry name" value="VACUOLAR SORTING PROTEIN VPS29"/>
    <property type="match status" value="1"/>
</dbReference>
<comment type="cofactor">
    <cofactor evidence="2">
        <name>a divalent metal cation</name>
        <dbReference type="ChEBI" id="CHEBI:60240"/>
    </cofactor>
</comment>
<keyword evidence="2" id="KW-0479">Metal-binding</keyword>
<dbReference type="AlphaFoldDB" id="A0A7L9U224"/>
<protein>
    <recommendedName>
        <fullName evidence="2">Phosphoesterase</fullName>
        <ecNumber evidence="2">3.1.4.-</ecNumber>
    </recommendedName>
</protein>
<evidence type="ECO:0000256" key="2">
    <source>
        <dbReference type="RuleBase" id="RU362039"/>
    </source>
</evidence>
<name>A0A7L9U224_9BURK</name>
<keyword evidence="5" id="KW-1185">Reference proteome</keyword>
<dbReference type="NCBIfam" id="TIGR00040">
    <property type="entry name" value="yfcE"/>
    <property type="match status" value="1"/>
</dbReference>
<dbReference type="InterPro" id="IPR029052">
    <property type="entry name" value="Metallo-depent_PP-like"/>
</dbReference>
<evidence type="ECO:0000256" key="1">
    <source>
        <dbReference type="ARBA" id="ARBA00008950"/>
    </source>
</evidence>
<accession>A0A7L9U224</accession>
<gene>
    <name evidence="4" type="ORF">LPB04_15205</name>
</gene>
<dbReference type="EC" id="3.1.4.-" evidence="2"/>
<dbReference type="Pfam" id="PF12850">
    <property type="entry name" value="Metallophos_2"/>
    <property type="match status" value="1"/>
</dbReference>
<dbReference type="GO" id="GO:0016787">
    <property type="term" value="F:hydrolase activity"/>
    <property type="evidence" value="ECO:0007669"/>
    <property type="project" value="UniProtKB-UniRule"/>
</dbReference>
<dbReference type="GO" id="GO:0046872">
    <property type="term" value="F:metal ion binding"/>
    <property type="evidence" value="ECO:0007669"/>
    <property type="project" value="UniProtKB-KW"/>
</dbReference>
<sequence length="185" mass="19993">MYWSAWPPCTRSIPRRRWPGRSAITKPHANQAVRVGLISDTHGLLRPEALAFLAGCDHIVHGGDIGNAAILERLAQIAPLTVVRGNNDREAWARTIPVTATLQVGPISLYAIHDLKELDIDPAACGVRVVVSGHSHKPACAERNGVLYLNPGSAGRRRFSLPVSAAELVIEDGRVRPRIVTLVAS</sequence>
<dbReference type="Gene3D" id="3.60.21.10">
    <property type="match status" value="1"/>
</dbReference>
<evidence type="ECO:0000313" key="5">
    <source>
        <dbReference type="Proteomes" id="UP000593875"/>
    </source>
</evidence>
<evidence type="ECO:0000259" key="3">
    <source>
        <dbReference type="Pfam" id="PF12850"/>
    </source>
</evidence>
<dbReference type="EMBL" id="CP062941">
    <property type="protein sequence ID" value="QOL48322.1"/>
    <property type="molecule type" value="Genomic_DNA"/>
</dbReference>
<dbReference type="InterPro" id="IPR000979">
    <property type="entry name" value="Phosphodiesterase_MJ0936/Vps29"/>
</dbReference>
<feature type="domain" description="Calcineurin-like phosphoesterase" evidence="3">
    <location>
        <begin position="34"/>
        <end position="171"/>
    </location>
</feature>
<dbReference type="KEGG" id="mlir:LPB04_15205"/>
<proteinExistence type="inferred from homology"/>
<dbReference type="InterPro" id="IPR024654">
    <property type="entry name" value="Calcineurin-like_PHP_lpxH"/>
</dbReference>
<evidence type="ECO:0000313" key="4">
    <source>
        <dbReference type="EMBL" id="QOL48322.1"/>
    </source>
</evidence>